<proteinExistence type="predicted"/>
<evidence type="ECO:0000313" key="2">
    <source>
        <dbReference type="Proteomes" id="UP000285349"/>
    </source>
</evidence>
<name>A0A423K876_9PSED</name>
<dbReference type="EMBL" id="MOBQ01000012">
    <property type="protein sequence ID" value="RON47988.1"/>
    <property type="molecule type" value="Genomic_DNA"/>
</dbReference>
<organism evidence="1 2">
    <name type="scientific">Pseudomonas frederiksbergensis</name>
    <dbReference type="NCBI Taxonomy" id="104087"/>
    <lineage>
        <taxon>Bacteria</taxon>
        <taxon>Pseudomonadati</taxon>
        <taxon>Pseudomonadota</taxon>
        <taxon>Gammaproteobacteria</taxon>
        <taxon>Pseudomonadales</taxon>
        <taxon>Pseudomonadaceae</taxon>
        <taxon>Pseudomonas</taxon>
    </lineage>
</organism>
<reference evidence="1 2" key="1">
    <citation type="submission" date="2016-10" db="EMBL/GenBank/DDBJ databases">
        <title>Comparative genome analysis of multiple Pseudomonas spp. focuses on biocontrol and plant growth promoting traits.</title>
        <authorList>
            <person name="Tao X.-Y."/>
            <person name="Taylor C.G."/>
        </authorList>
    </citation>
    <scope>NUCLEOTIDE SEQUENCE [LARGE SCALE GENOMIC DNA]</scope>
    <source>
        <strain evidence="1 2">37A10</strain>
    </source>
</reference>
<protein>
    <submittedName>
        <fullName evidence="1">Uncharacterized protein</fullName>
    </submittedName>
</protein>
<sequence>MSTNEVDAGKLSLPAPQLAQANNAVLDPASRKAVVKVLPYPGMASGDRLVLHWSGLDAEGQAYRHEVLHFVSQGQIGREVVFSVAGVHIGALEGGSLEIYYTLTSRSLPESAQSRRLQLNVGDARSGLLPVVVNDALGGMLDPDRVAEGARVTIRPYARMAAGDEVVLFWEGATPETSFSDRLSIEAFAVGCELSFWVDPEFIAPGLGSTVTITYCIEQHGQAPHFSEPARLSIGPLERAPLMAPVVLEAEEGWLDLQDSIDGVTVVIDDARTEAGELVYLRCDGIHFSHRDERDIAQEMAGEPLVFIVPYRFWREHLDSTVRVSYSVERLDDVSQLSDVALVQVQD</sequence>
<accession>A0A423K876</accession>
<dbReference type="Proteomes" id="UP000285349">
    <property type="component" value="Unassembled WGS sequence"/>
</dbReference>
<comment type="caution">
    <text evidence="1">The sequence shown here is derived from an EMBL/GenBank/DDBJ whole genome shotgun (WGS) entry which is preliminary data.</text>
</comment>
<dbReference type="AlphaFoldDB" id="A0A423K876"/>
<dbReference type="RefSeq" id="WP_123509502.1">
    <property type="nucleotide sequence ID" value="NZ_MOBQ01000012.1"/>
</dbReference>
<dbReference type="OrthoDB" id="4255584at2"/>
<gene>
    <name evidence="1" type="ORF">BK666_09955</name>
</gene>
<evidence type="ECO:0000313" key="1">
    <source>
        <dbReference type="EMBL" id="RON47988.1"/>
    </source>
</evidence>